<dbReference type="InterPro" id="IPR050736">
    <property type="entry name" value="Sensor_HK_Regulatory"/>
</dbReference>
<evidence type="ECO:0000256" key="5">
    <source>
        <dbReference type="ARBA" id="ARBA00022777"/>
    </source>
</evidence>
<dbReference type="Gene3D" id="1.10.287.130">
    <property type="match status" value="1"/>
</dbReference>
<keyword evidence="4" id="KW-0808">Transferase</keyword>
<dbReference type="Gene3D" id="3.30.565.10">
    <property type="entry name" value="Histidine kinase-like ATPase, C-terminal domain"/>
    <property type="match status" value="1"/>
</dbReference>
<evidence type="ECO:0000313" key="9">
    <source>
        <dbReference type="Proteomes" id="UP001207337"/>
    </source>
</evidence>
<protein>
    <recommendedName>
        <fullName evidence="2">histidine kinase</fullName>
        <ecNumber evidence="2">2.7.13.3</ecNumber>
    </recommendedName>
</protein>
<dbReference type="SMART" id="SM00388">
    <property type="entry name" value="HisKA"/>
    <property type="match status" value="1"/>
</dbReference>
<dbReference type="PANTHER" id="PTHR43711">
    <property type="entry name" value="TWO-COMPONENT HISTIDINE KINASE"/>
    <property type="match status" value="1"/>
</dbReference>
<dbReference type="EMBL" id="JAJNDC010000001">
    <property type="protein sequence ID" value="MCW9711379.1"/>
    <property type="molecule type" value="Genomic_DNA"/>
</dbReference>
<gene>
    <name evidence="8" type="ORF">LQ318_00545</name>
</gene>
<evidence type="ECO:0000259" key="7">
    <source>
        <dbReference type="PROSITE" id="PS50109"/>
    </source>
</evidence>
<dbReference type="CDD" id="cd00082">
    <property type="entry name" value="HisKA"/>
    <property type="match status" value="1"/>
</dbReference>
<evidence type="ECO:0000256" key="3">
    <source>
        <dbReference type="ARBA" id="ARBA00022553"/>
    </source>
</evidence>
<keyword evidence="5 8" id="KW-0418">Kinase</keyword>
<comment type="caution">
    <text evidence="8">The sequence shown here is derived from an EMBL/GenBank/DDBJ whole genome shotgun (WGS) entry which is preliminary data.</text>
</comment>
<dbReference type="SUPFAM" id="SSF47384">
    <property type="entry name" value="Homodimeric domain of signal transducing histidine kinase"/>
    <property type="match status" value="1"/>
</dbReference>
<reference evidence="8 9" key="1">
    <citation type="submission" date="2021-11" db="EMBL/GenBank/DDBJ databases">
        <title>Aliifidinibius sp. nov., a new bacterium isolated from saline soil.</title>
        <authorList>
            <person name="Galisteo C."/>
            <person name="De La Haba R."/>
            <person name="Sanchez-Porro C."/>
            <person name="Ventosa A."/>
        </authorList>
    </citation>
    <scope>NUCLEOTIDE SEQUENCE [LARGE SCALE GENOMIC DNA]</scope>
    <source>
        <strain evidence="8 9">KACC 190600</strain>
    </source>
</reference>
<dbReference type="RefSeq" id="WP_265786540.1">
    <property type="nucleotide sequence ID" value="NZ_BAABRS010000001.1"/>
</dbReference>
<dbReference type="SUPFAM" id="SSF55874">
    <property type="entry name" value="ATPase domain of HSP90 chaperone/DNA topoisomerase II/histidine kinase"/>
    <property type="match status" value="1"/>
</dbReference>
<dbReference type="PRINTS" id="PR00344">
    <property type="entry name" value="BCTRLSENSOR"/>
</dbReference>
<evidence type="ECO:0000256" key="6">
    <source>
        <dbReference type="ARBA" id="ARBA00023012"/>
    </source>
</evidence>
<dbReference type="InterPro" id="IPR003661">
    <property type="entry name" value="HisK_dim/P_dom"/>
</dbReference>
<sequence length="396" mass="44391">MKHIAKGIALLLDETGLITEVIQDNMAFFEDKNPCGAPLTAYLYDDSVQKSFELIYRIKKEGAAFDWEMHARVGGGNHFLTFSGIKIENGIIMVGTTSSEDTETFLNGLMEINNEQLNKLRYFIKKKGGQEAKIGNDFSMYNNMSSLNNELANTKRKLIKKTTELERINKLKDQMLGMAAHDLRNPLSVIQNYADFLMEDIRKGSVGKEQYELAKEIKESSEYMVQIVEGMLDISAIESGSISLDREDVDLHRLIQRAVSLNRPSAEKKNIRLDISLCDESCDKLIDYHKFQQVLNNLISNAIKYSEANTTTTVGIEKDEEEIIIYVADEGQGIPEEDRHKLFQPFAKIDVEATAGEKSTGLGLAITKKIVEAHGGTIDVKTKVGEGTTFYVRLPG</sequence>
<dbReference type="Proteomes" id="UP001207337">
    <property type="component" value="Unassembled WGS sequence"/>
</dbReference>
<dbReference type="InterPro" id="IPR003594">
    <property type="entry name" value="HATPase_dom"/>
</dbReference>
<dbReference type="InterPro" id="IPR005467">
    <property type="entry name" value="His_kinase_dom"/>
</dbReference>
<organism evidence="8 9">
    <name type="scientific">Fodinibius salicampi</name>
    <dbReference type="NCBI Taxonomy" id="1920655"/>
    <lineage>
        <taxon>Bacteria</taxon>
        <taxon>Pseudomonadati</taxon>
        <taxon>Balneolota</taxon>
        <taxon>Balneolia</taxon>
        <taxon>Balneolales</taxon>
        <taxon>Balneolaceae</taxon>
        <taxon>Fodinibius</taxon>
    </lineage>
</organism>
<accession>A0ABT3PU54</accession>
<proteinExistence type="predicted"/>
<dbReference type="InterPro" id="IPR036890">
    <property type="entry name" value="HATPase_C_sf"/>
</dbReference>
<dbReference type="SMART" id="SM00387">
    <property type="entry name" value="HATPase_c"/>
    <property type="match status" value="1"/>
</dbReference>
<comment type="catalytic activity">
    <reaction evidence="1">
        <text>ATP + protein L-histidine = ADP + protein N-phospho-L-histidine.</text>
        <dbReference type="EC" id="2.7.13.3"/>
    </reaction>
</comment>
<keyword evidence="9" id="KW-1185">Reference proteome</keyword>
<evidence type="ECO:0000256" key="1">
    <source>
        <dbReference type="ARBA" id="ARBA00000085"/>
    </source>
</evidence>
<dbReference type="InterPro" id="IPR004358">
    <property type="entry name" value="Sig_transdc_His_kin-like_C"/>
</dbReference>
<dbReference type="InterPro" id="IPR036097">
    <property type="entry name" value="HisK_dim/P_sf"/>
</dbReference>
<evidence type="ECO:0000313" key="8">
    <source>
        <dbReference type="EMBL" id="MCW9711379.1"/>
    </source>
</evidence>
<dbReference type="GO" id="GO:0016301">
    <property type="term" value="F:kinase activity"/>
    <property type="evidence" value="ECO:0007669"/>
    <property type="project" value="UniProtKB-KW"/>
</dbReference>
<keyword evidence="3" id="KW-0597">Phosphoprotein</keyword>
<name>A0ABT3PU54_9BACT</name>
<dbReference type="Pfam" id="PF02518">
    <property type="entry name" value="HATPase_c"/>
    <property type="match status" value="1"/>
</dbReference>
<dbReference type="PROSITE" id="PS50109">
    <property type="entry name" value="HIS_KIN"/>
    <property type="match status" value="1"/>
</dbReference>
<dbReference type="EC" id="2.7.13.3" evidence="2"/>
<keyword evidence="6" id="KW-0902">Two-component regulatory system</keyword>
<evidence type="ECO:0000256" key="4">
    <source>
        <dbReference type="ARBA" id="ARBA00022679"/>
    </source>
</evidence>
<evidence type="ECO:0000256" key="2">
    <source>
        <dbReference type="ARBA" id="ARBA00012438"/>
    </source>
</evidence>
<dbReference type="PANTHER" id="PTHR43711:SF1">
    <property type="entry name" value="HISTIDINE KINASE 1"/>
    <property type="match status" value="1"/>
</dbReference>
<dbReference type="Pfam" id="PF00512">
    <property type="entry name" value="HisKA"/>
    <property type="match status" value="1"/>
</dbReference>
<feature type="domain" description="Histidine kinase" evidence="7">
    <location>
        <begin position="178"/>
        <end position="396"/>
    </location>
</feature>